<protein>
    <submittedName>
        <fullName evidence="1">Uncharacterized protein</fullName>
    </submittedName>
</protein>
<proteinExistence type="predicted"/>
<sequence length="62" mass="6623">MKGIVPDITVGTKRGSNELFSTCVSNGPFIMSSTASAAHRNNSKKFKVCQPPYAEGEQPGLH</sequence>
<evidence type="ECO:0000313" key="1">
    <source>
        <dbReference type="Ensembl" id="ENSMSIP00000017606.1"/>
    </source>
</evidence>
<dbReference type="AlphaFoldDB" id="A0A8C6H7T6"/>
<name>A0A8C6H7T6_MUSSI</name>
<reference evidence="1" key="1">
    <citation type="submission" date="2025-08" db="UniProtKB">
        <authorList>
            <consortium name="Ensembl"/>
        </authorList>
    </citation>
    <scope>IDENTIFICATION</scope>
</reference>
<accession>A0A8C6H7T6</accession>
<keyword evidence="2" id="KW-1185">Reference proteome</keyword>
<dbReference type="Proteomes" id="UP000694415">
    <property type="component" value="Unplaced"/>
</dbReference>
<organism evidence="1 2">
    <name type="scientific">Mus spicilegus</name>
    <name type="common">Mound-building mouse</name>
    <dbReference type="NCBI Taxonomy" id="10103"/>
    <lineage>
        <taxon>Eukaryota</taxon>
        <taxon>Metazoa</taxon>
        <taxon>Chordata</taxon>
        <taxon>Craniata</taxon>
        <taxon>Vertebrata</taxon>
        <taxon>Euteleostomi</taxon>
        <taxon>Mammalia</taxon>
        <taxon>Eutheria</taxon>
        <taxon>Euarchontoglires</taxon>
        <taxon>Glires</taxon>
        <taxon>Rodentia</taxon>
        <taxon>Myomorpha</taxon>
        <taxon>Muroidea</taxon>
        <taxon>Muridae</taxon>
        <taxon>Murinae</taxon>
        <taxon>Mus</taxon>
        <taxon>Mus</taxon>
    </lineage>
</organism>
<evidence type="ECO:0000313" key="2">
    <source>
        <dbReference type="Proteomes" id="UP000694415"/>
    </source>
</evidence>
<reference evidence="1" key="2">
    <citation type="submission" date="2025-09" db="UniProtKB">
        <authorList>
            <consortium name="Ensembl"/>
        </authorList>
    </citation>
    <scope>IDENTIFICATION</scope>
</reference>
<dbReference type="Ensembl" id="ENSMSIT00000022268.1">
    <property type="protein sequence ID" value="ENSMSIP00000017606.1"/>
    <property type="gene ID" value="ENSMSIG00000015030.1"/>
</dbReference>
<dbReference type="GeneTree" id="ENSGT00900000143205"/>